<reference evidence="1 2" key="1">
    <citation type="journal article" date="2019" name="Sci. Rep.">
        <title>Orb-weaving spider Araneus ventricosus genome elucidates the spidroin gene catalogue.</title>
        <authorList>
            <person name="Kono N."/>
            <person name="Nakamura H."/>
            <person name="Ohtoshi R."/>
            <person name="Moran D.A.P."/>
            <person name="Shinohara A."/>
            <person name="Yoshida Y."/>
            <person name="Fujiwara M."/>
            <person name="Mori M."/>
            <person name="Tomita M."/>
            <person name="Arakawa K."/>
        </authorList>
    </citation>
    <scope>NUCLEOTIDE SEQUENCE [LARGE SCALE GENOMIC DNA]</scope>
</reference>
<organism evidence="1 2">
    <name type="scientific">Araneus ventricosus</name>
    <name type="common">Orbweaver spider</name>
    <name type="synonym">Epeira ventricosa</name>
    <dbReference type="NCBI Taxonomy" id="182803"/>
    <lineage>
        <taxon>Eukaryota</taxon>
        <taxon>Metazoa</taxon>
        <taxon>Ecdysozoa</taxon>
        <taxon>Arthropoda</taxon>
        <taxon>Chelicerata</taxon>
        <taxon>Arachnida</taxon>
        <taxon>Araneae</taxon>
        <taxon>Araneomorphae</taxon>
        <taxon>Entelegynae</taxon>
        <taxon>Araneoidea</taxon>
        <taxon>Araneidae</taxon>
        <taxon>Araneus</taxon>
    </lineage>
</organism>
<keyword evidence="2" id="KW-1185">Reference proteome</keyword>
<accession>A0A4Y2N9K3</accession>
<evidence type="ECO:0000313" key="1">
    <source>
        <dbReference type="EMBL" id="GBN35582.1"/>
    </source>
</evidence>
<protein>
    <submittedName>
        <fullName evidence="1">Uncharacterized protein</fullName>
    </submittedName>
</protein>
<dbReference type="Proteomes" id="UP000499080">
    <property type="component" value="Unassembled WGS sequence"/>
</dbReference>
<dbReference type="AlphaFoldDB" id="A0A4Y2N9K3"/>
<dbReference type="OrthoDB" id="6420373at2759"/>
<sequence length="113" mass="12945">MIDLNGWAENGMGAFAWSGAIVNAHFKNLQPGAYRSRMKEVYGEQCLAWYTKFRWCQSYEAGRVNINDLPGPGQAYVVRNRVTTSAVDELIRQNRRITTREITVDKQKELCIT</sequence>
<comment type="caution">
    <text evidence="1">The sequence shown here is derived from an EMBL/GenBank/DDBJ whole genome shotgun (WGS) entry which is preliminary data.</text>
</comment>
<proteinExistence type="predicted"/>
<dbReference type="EMBL" id="BGPR01008716">
    <property type="protein sequence ID" value="GBN35582.1"/>
    <property type="molecule type" value="Genomic_DNA"/>
</dbReference>
<gene>
    <name evidence="1" type="ORF">AVEN_162589_1</name>
</gene>
<evidence type="ECO:0000313" key="2">
    <source>
        <dbReference type="Proteomes" id="UP000499080"/>
    </source>
</evidence>
<name>A0A4Y2N9K3_ARAVE</name>